<dbReference type="PANTHER" id="PTHR11559">
    <property type="entry name" value="CARBOXYLESTERASE"/>
    <property type="match status" value="1"/>
</dbReference>
<dbReference type="InterPro" id="IPR050309">
    <property type="entry name" value="Type-B_Carboxylest/Lipase"/>
</dbReference>
<dbReference type="InterPro" id="IPR029058">
    <property type="entry name" value="AB_hydrolase_fold"/>
</dbReference>
<evidence type="ECO:0000256" key="3">
    <source>
        <dbReference type="RuleBase" id="RU361235"/>
    </source>
</evidence>
<dbReference type="EC" id="3.1.1.-" evidence="3"/>
<comment type="caution">
    <text evidence="5">The sequence shown here is derived from an EMBL/GenBank/DDBJ whole genome shotgun (WGS) entry which is preliminary data.</text>
</comment>
<dbReference type="Proteomes" id="UP001465976">
    <property type="component" value="Unassembled WGS sequence"/>
</dbReference>
<evidence type="ECO:0000313" key="5">
    <source>
        <dbReference type="EMBL" id="KAL0566921.1"/>
    </source>
</evidence>
<name>A0ABR3EVT9_9AGAR</name>
<evidence type="ECO:0000256" key="2">
    <source>
        <dbReference type="ARBA" id="ARBA00022801"/>
    </source>
</evidence>
<accession>A0ABR3EVT9</accession>
<feature type="domain" description="Carboxylesterase type B" evidence="4">
    <location>
        <begin position="41"/>
        <end position="525"/>
    </location>
</feature>
<dbReference type="EMBL" id="JBAHYK010001732">
    <property type="protein sequence ID" value="KAL0566921.1"/>
    <property type="molecule type" value="Genomic_DNA"/>
</dbReference>
<dbReference type="Gene3D" id="3.40.50.1820">
    <property type="entry name" value="alpha/beta hydrolase"/>
    <property type="match status" value="1"/>
</dbReference>
<dbReference type="Pfam" id="PF00135">
    <property type="entry name" value="COesterase"/>
    <property type="match status" value="1"/>
</dbReference>
<protein>
    <recommendedName>
        <fullName evidence="3">Carboxylic ester hydrolase</fullName>
        <ecNumber evidence="3">3.1.1.-</ecNumber>
    </recommendedName>
</protein>
<evidence type="ECO:0000256" key="1">
    <source>
        <dbReference type="ARBA" id="ARBA00005964"/>
    </source>
</evidence>
<dbReference type="PROSITE" id="PS00122">
    <property type="entry name" value="CARBOXYLESTERASE_B_1"/>
    <property type="match status" value="1"/>
</dbReference>
<sequence>MPLARLSILFTIGLFLAGLTYSSPVALNTKNNVTYYGIVKNGIEKFLNIPYGQDTSGEKRFSNPEPFTFPPNATTYNATAKGPVCPQPVTTSGPVTAAADLSEDCLRLKVARPAGVEAGDKLPVMVYIHGGGLFSGHINDVRNEPDGLILRSIENGLPIVYVAMNYRLSIFGFALSEPLKTNKSLNVGLKDQRLALEWVQQNIAFFGGDPEHVTVFGQSSGALSVTLQILSYGGTRPIPFHAGIMQSTALEAASTSNLTHDTYNAVAELAACDVDDDPQSPASLECLRSLPFEELLNVTIVQHDSTADSNTGDVYLPAVDDDFLPGASSELTLEGVFPKIPLMIGWTDQDATEFTHTNISTPSDTRNFIQLFFPGLTNDTLTALLSLYSSSDFTADPAANLTAEFYRSAQIHRDIIFTCPSFLFGHAMAQKFWNDSSEEAPSVYYYDQNQIVASTGVVPPGLGVIHGSELRYIFGFSGYNATGGIHPTSDDLELQKRESRTWSSFASLGRPSLDGRKTLEGWRPAYGEAGDGQFDVNLYVVGGPDAGISRLSGEGATPHVLSQRLRERCEFLNREYVIAELKY</sequence>
<proteinExistence type="inferred from homology"/>
<keyword evidence="3" id="KW-0732">Signal</keyword>
<keyword evidence="6" id="KW-1185">Reference proteome</keyword>
<evidence type="ECO:0000259" key="4">
    <source>
        <dbReference type="Pfam" id="PF00135"/>
    </source>
</evidence>
<feature type="chain" id="PRO_5044968524" description="Carboxylic ester hydrolase" evidence="3">
    <location>
        <begin position="23"/>
        <end position="583"/>
    </location>
</feature>
<gene>
    <name evidence="5" type="ORF">V5O48_015075</name>
</gene>
<reference evidence="5 6" key="1">
    <citation type="submission" date="2024-02" db="EMBL/GenBank/DDBJ databases">
        <title>A draft genome for the cacao thread blight pathogen Marasmius crinis-equi.</title>
        <authorList>
            <person name="Cohen S.P."/>
            <person name="Baruah I.K."/>
            <person name="Amoako-Attah I."/>
            <person name="Bukari Y."/>
            <person name="Meinhardt L.W."/>
            <person name="Bailey B.A."/>
        </authorList>
    </citation>
    <scope>NUCLEOTIDE SEQUENCE [LARGE SCALE GENOMIC DNA]</scope>
    <source>
        <strain evidence="5 6">GH-76</strain>
    </source>
</reference>
<evidence type="ECO:0000313" key="6">
    <source>
        <dbReference type="Proteomes" id="UP001465976"/>
    </source>
</evidence>
<feature type="signal peptide" evidence="3">
    <location>
        <begin position="1"/>
        <end position="22"/>
    </location>
</feature>
<dbReference type="InterPro" id="IPR019826">
    <property type="entry name" value="Carboxylesterase_B_AS"/>
</dbReference>
<keyword evidence="2 3" id="KW-0378">Hydrolase</keyword>
<organism evidence="5 6">
    <name type="scientific">Marasmius crinis-equi</name>
    <dbReference type="NCBI Taxonomy" id="585013"/>
    <lineage>
        <taxon>Eukaryota</taxon>
        <taxon>Fungi</taxon>
        <taxon>Dikarya</taxon>
        <taxon>Basidiomycota</taxon>
        <taxon>Agaricomycotina</taxon>
        <taxon>Agaricomycetes</taxon>
        <taxon>Agaricomycetidae</taxon>
        <taxon>Agaricales</taxon>
        <taxon>Marasmiineae</taxon>
        <taxon>Marasmiaceae</taxon>
        <taxon>Marasmius</taxon>
    </lineage>
</organism>
<dbReference type="InterPro" id="IPR002018">
    <property type="entry name" value="CarbesteraseB"/>
</dbReference>
<comment type="similarity">
    <text evidence="1 3">Belongs to the type-B carboxylesterase/lipase family.</text>
</comment>
<dbReference type="SUPFAM" id="SSF53474">
    <property type="entry name" value="alpha/beta-Hydrolases"/>
    <property type="match status" value="1"/>
</dbReference>